<keyword evidence="5" id="KW-1185">Reference proteome</keyword>
<feature type="transmembrane region" description="Helical" evidence="2">
    <location>
        <begin position="141"/>
        <end position="162"/>
    </location>
</feature>
<feature type="transmembrane region" description="Helical" evidence="2">
    <location>
        <begin position="285"/>
        <end position="305"/>
    </location>
</feature>
<reference evidence="4 5" key="2">
    <citation type="submission" date="2024-05" db="EMBL/GenBank/DDBJ databases">
        <authorList>
            <person name="Chen Y."/>
            <person name="Shah S."/>
            <person name="Dougan E. K."/>
            <person name="Thang M."/>
            <person name="Chan C."/>
        </authorList>
    </citation>
    <scope>NUCLEOTIDE SEQUENCE [LARGE SCALE GENOMIC DNA]</scope>
</reference>
<comment type="caution">
    <text evidence="3">The sequence shown here is derived from an EMBL/GenBank/DDBJ whole genome shotgun (WGS) entry which is preliminary data.</text>
</comment>
<evidence type="ECO:0000313" key="3">
    <source>
        <dbReference type="EMBL" id="CAI3986383.1"/>
    </source>
</evidence>
<keyword evidence="2" id="KW-0472">Membrane</keyword>
<feature type="region of interest" description="Disordered" evidence="1">
    <location>
        <begin position="23"/>
        <end position="54"/>
    </location>
</feature>
<keyword evidence="2" id="KW-0812">Transmembrane</keyword>
<dbReference type="AlphaFoldDB" id="A0A9P1C850"/>
<gene>
    <name evidence="3" type="ORF">C1SCF055_LOCUS13740</name>
</gene>
<sequence>MGNCNGCCHEENPAVPVEVTAWHRDAESEDEASPEAPVPTITIVPASPRADASPSKLSRLQNMDVLEVDKEILRGISLSASLHSGGKLWRKSPLDMPEQEREKLWTRSAPVENFDIFLSHTWLTPGRHKVVSLLFQSGWKFALCCWLLSIIIADILIIQDVLPMPFRTEVEMFCFKGEVHFFFWPMLAGFLGTWMGLLLSPYVNSLSKPKMCFLDVVSIHQTDQELMERGIYGLGGFLSVAKELRVLWSTPYLSRLWCVFELAAYRSANPNGKISLKPLFVERGMMGLMLGTYFAAFLFWLGLVFNISQGQAFSLLELLALTPVFVIVHFLRWNIREKFKLLSDLKDFDLEKAFCRTAFDRSFVHSAIVKWYGSKEAFMRYVRGPLREELMLQGATYVPFGYFMMLSSATFAASMNHVSAMMKAQATFECIASEFLGSALGFYVFWFLFMLKICLWLTEHFAMPWWRGRLVNWLQSFVLFLVFVALYTVGFITSRFAYRHSLSGALLWMSFSFICCTMSFCIPRCVDVYIVDAISRSLSTVKMEQDVPVISHVVQVPVKVPVPAPVPVYVEHHIHHMHHVHHVHPVHVVHEEWSTEPAHEMTEYNCWSSTWSAWSHAHRHFCCDHHHIACGDLPHVTHVVYGTHASQDYQDYGSYDCSAGIQNWRAGWSDSKKQFCCNHYTLGCEVDDSVTDGDGTVGSVIDSDAMDGEVVSGDGLQDGGVVVDADHDLLGIDTVPSDLESGTIDDAGVVDGEGTELASGGDLTADISGDVLDHVE</sequence>
<evidence type="ECO:0000256" key="1">
    <source>
        <dbReference type="SAM" id="MobiDB-lite"/>
    </source>
</evidence>
<dbReference type="EMBL" id="CAMXCT030001077">
    <property type="protein sequence ID" value="CAL4773695.1"/>
    <property type="molecule type" value="Genomic_DNA"/>
</dbReference>
<feature type="transmembrane region" description="Helical" evidence="2">
    <location>
        <begin position="435"/>
        <end position="458"/>
    </location>
</feature>
<accession>A0A9P1C850</accession>
<reference evidence="3" key="1">
    <citation type="submission" date="2022-10" db="EMBL/GenBank/DDBJ databases">
        <authorList>
            <person name="Chen Y."/>
            <person name="Dougan E. K."/>
            <person name="Chan C."/>
            <person name="Rhodes N."/>
            <person name="Thang M."/>
        </authorList>
    </citation>
    <scope>NUCLEOTIDE SEQUENCE</scope>
</reference>
<evidence type="ECO:0000313" key="5">
    <source>
        <dbReference type="Proteomes" id="UP001152797"/>
    </source>
</evidence>
<feature type="transmembrane region" description="Helical" evidence="2">
    <location>
        <begin position="182"/>
        <end position="203"/>
    </location>
</feature>
<keyword evidence="2" id="KW-1133">Transmembrane helix</keyword>
<dbReference type="EMBL" id="CAMXCT020001077">
    <property type="protein sequence ID" value="CAL1139758.1"/>
    <property type="molecule type" value="Genomic_DNA"/>
</dbReference>
<proteinExistence type="predicted"/>
<feature type="transmembrane region" description="Helical" evidence="2">
    <location>
        <begin position="470"/>
        <end position="493"/>
    </location>
</feature>
<protein>
    <submittedName>
        <fullName evidence="3">Uncharacterized protein</fullName>
    </submittedName>
</protein>
<organism evidence="3">
    <name type="scientific">Cladocopium goreaui</name>
    <dbReference type="NCBI Taxonomy" id="2562237"/>
    <lineage>
        <taxon>Eukaryota</taxon>
        <taxon>Sar</taxon>
        <taxon>Alveolata</taxon>
        <taxon>Dinophyceae</taxon>
        <taxon>Suessiales</taxon>
        <taxon>Symbiodiniaceae</taxon>
        <taxon>Cladocopium</taxon>
    </lineage>
</organism>
<feature type="transmembrane region" description="Helical" evidence="2">
    <location>
        <begin position="311"/>
        <end position="331"/>
    </location>
</feature>
<evidence type="ECO:0000256" key="2">
    <source>
        <dbReference type="SAM" id="Phobius"/>
    </source>
</evidence>
<name>A0A9P1C850_9DINO</name>
<dbReference type="Proteomes" id="UP001152797">
    <property type="component" value="Unassembled WGS sequence"/>
</dbReference>
<feature type="transmembrane region" description="Helical" evidence="2">
    <location>
        <begin position="390"/>
        <end position="415"/>
    </location>
</feature>
<dbReference type="OrthoDB" id="429547at2759"/>
<evidence type="ECO:0000313" key="4">
    <source>
        <dbReference type="EMBL" id="CAL4773695.1"/>
    </source>
</evidence>
<dbReference type="EMBL" id="CAMXCT010001077">
    <property type="protein sequence ID" value="CAI3986383.1"/>
    <property type="molecule type" value="Genomic_DNA"/>
</dbReference>